<dbReference type="GO" id="GO:0005506">
    <property type="term" value="F:iron ion binding"/>
    <property type="evidence" value="ECO:0007669"/>
    <property type="project" value="InterPro"/>
</dbReference>
<protein>
    <submittedName>
        <fullName evidence="7">Fatty acid hydroxylase</fullName>
    </submittedName>
</protein>
<proteinExistence type="predicted"/>
<dbReference type="InterPro" id="IPR050307">
    <property type="entry name" value="Sterol_Desaturase_Related"/>
</dbReference>
<evidence type="ECO:0000256" key="4">
    <source>
        <dbReference type="ARBA" id="ARBA00023136"/>
    </source>
</evidence>
<keyword evidence="2 5" id="KW-0812">Transmembrane</keyword>
<dbReference type="InterPro" id="IPR006694">
    <property type="entry name" value="Fatty_acid_hydroxylase"/>
</dbReference>
<evidence type="ECO:0000256" key="3">
    <source>
        <dbReference type="ARBA" id="ARBA00022989"/>
    </source>
</evidence>
<accession>A0A365Y5Q1</accession>
<dbReference type="Proteomes" id="UP000253410">
    <property type="component" value="Unassembled WGS sequence"/>
</dbReference>
<evidence type="ECO:0000256" key="2">
    <source>
        <dbReference type="ARBA" id="ARBA00022692"/>
    </source>
</evidence>
<dbReference type="EMBL" id="QFFJ01000001">
    <property type="protein sequence ID" value="RBL93839.1"/>
    <property type="molecule type" value="Genomic_DNA"/>
</dbReference>
<keyword evidence="3 5" id="KW-1133">Transmembrane helix</keyword>
<dbReference type="GO" id="GO:0016491">
    <property type="term" value="F:oxidoreductase activity"/>
    <property type="evidence" value="ECO:0007669"/>
    <property type="project" value="InterPro"/>
</dbReference>
<feature type="transmembrane region" description="Helical" evidence="5">
    <location>
        <begin position="91"/>
        <end position="109"/>
    </location>
</feature>
<reference evidence="7 8" key="1">
    <citation type="submission" date="2018-05" db="EMBL/GenBank/DDBJ databases">
        <title>Chitinophaga sp. K3CV102501T nov., isolated from isolated from a monsoon evergreen broad-leaved forest soil.</title>
        <authorList>
            <person name="Lv Y."/>
        </authorList>
    </citation>
    <scope>NUCLEOTIDE SEQUENCE [LARGE SCALE GENOMIC DNA]</scope>
    <source>
        <strain evidence="7 8">GDMCC 1.1325</strain>
    </source>
</reference>
<evidence type="ECO:0000256" key="1">
    <source>
        <dbReference type="ARBA" id="ARBA00004370"/>
    </source>
</evidence>
<organism evidence="7 8">
    <name type="scientific">Chitinophaga flava</name>
    <dbReference type="NCBI Taxonomy" id="2259036"/>
    <lineage>
        <taxon>Bacteria</taxon>
        <taxon>Pseudomonadati</taxon>
        <taxon>Bacteroidota</taxon>
        <taxon>Chitinophagia</taxon>
        <taxon>Chitinophagales</taxon>
        <taxon>Chitinophagaceae</taxon>
        <taxon>Chitinophaga</taxon>
    </lineage>
</organism>
<name>A0A365Y5Q1_9BACT</name>
<dbReference type="GO" id="GO:0016020">
    <property type="term" value="C:membrane"/>
    <property type="evidence" value="ECO:0007669"/>
    <property type="project" value="UniProtKB-SubCell"/>
</dbReference>
<comment type="caution">
    <text evidence="7">The sequence shown here is derived from an EMBL/GenBank/DDBJ whole genome shotgun (WGS) entry which is preliminary data.</text>
</comment>
<feature type="transmembrane region" description="Helical" evidence="5">
    <location>
        <begin position="12"/>
        <end position="31"/>
    </location>
</feature>
<dbReference type="AlphaFoldDB" id="A0A365Y5Q1"/>
<dbReference type="OrthoDB" id="9770329at2"/>
<keyword evidence="4 5" id="KW-0472">Membrane</keyword>
<feature type="transmembrane region" description="Helical" evidence="5">
    <location>
        <begin position="130"/>
        <end position="152"/>
    </location>
</feature>
<feature type="domain" description="Fatty acid hydroxylase" evidence="6">
    <location>
        <begin position="91"/>
        <end position="225"/>
    </location>
</feature>
<dbReference type="GO" id="GO:0008610">
    <property type="term" value="P:lipid biosynthetic process"/>
    <property type="evidence" value="ECO:0007669"/>
    <property type="project" value="InterPro"/>
</dbReference>
<feature type="transmembrane region" description="Helical" evidence="5">
    <location>
        <begin position="52"/>
        <end position="71"/>
    </location>
</feature>
<evidence type="ECO:0000313" key="7">
    <source>
        <dbReference type="EMBL" id="RBL93839.1"/>
    </source>
</evidence>
<dbReference type="PANTHER" id="PTHR11863">
    <property type="entry name" value="STEROL DESATURASE"/>
    <property type="match status" value="1"/>
</dbReference>
<keyword evidence="8" id="KW-1185">Reference proteome</keyword>
<evidence type="ECO:0000259" key="6">
    <source>
        <dbReference type="Pfam" id="PF04116"/>
    </source>
</evidence>
<evidence type="ECO:0000313" key="8">
    <source>
        <dbReference type="Proteomes" id="UP000253410"/>
    </source>
</evidence>
<dbReference type="RefSeq" id="WP_113616425.1">
    <property type="nucleotide sequence ID" value="NZ_QFFJ01000001.1"/>
</dbReference>
<dbReference type="Pfam" id="PF04116">
    <property type="entry name" value="FA_hydroxylase"/>
    <property type="match status" value="1"/>
</dbReference>
<sequence>MNVLHEWPSWLLWIFFLAENALIVLIVLVWGNILLRRSRKEIFNYSRQQWRVCLLTTLLNALVTFTGFLLWKHGYIRINAAVSWRILTDALAYFLAMDLLMYGFHYIIHKTFLYRPLHRLHHEATDPVPIDLFVLHPLETISFGALLLIILLPFNSNIYGLLIYHIANVIFGMTGHLGVEPMPENIRQWPLMKYLGTSTFHHDHHRHEDYNFGFYTTIWDRLFGTLKR</sequence>
<evidence type="ECO:0000256" key="5">
    <source>
        <dbReference type="SAM" id="Phobius"/>
    </source>
</evidence>
<comment type="subcellular location">
    <subcellularLocation>
        <location evidence="1">Membrane</location>
    </subcellularLocation>
</comment>
<feature type="transmembrane region" description="Helical" evidence="5">
    <location>
        <begin position="158"/>
        <end position="179"/>
    </location>
</feature>
<gene>
    <name evidence="7" type="ORF">DF182_15205</name>
</gene>